<dbReference type="EMBL" id="LXMA01000010">
    <property type="protein sequence ID" value="OAT73691.1"/>
    <property type="molecule type" value="Genomic_DNA"/>
</dbReference>
<name>A0A1B7KUE4_PARTM</name>
<organism evidence="1 2">
    <name type="scientific">Parageobacillus thermoglucosidasius</name>
    <name type="common">Geobacillus thermoglucosidasius</name>
    <dbReference type="NCBI Taxonomy" id="1426"/>
    <lineage>
        <taxon>Bacteria</taxon>
        <taxon>Bacillati</taxon>
        <taxon>Bacillota</taxon>
        <taxon>Bacilli</taxon>
        <taxon>Bacillales</taxon>
        <taxon>Anoxybacillaceae</taxon>
        <taxon>Parageobacillus</taxon>
    </lineage>
</organism>
<accession>A0A1B7KUE4</accession>
<proteinExistence type="predicted"/>
<dbReference type="Proteomes" id="UP000078290">
    <property type="component" value="Unassembled WGS sequence"/>
</dbReference>
<evidence type="ECO:0000313" key="2">
    <source>
        <dbReference type="Proteomes" id="UP000078290"/>
    </source>
</evidence>
<gene>
    <name evidence="1" type="ORF">A7K69_18350</name>
</gene>
<protein>
    <submittedName>
        <fullName evidence="1">Uncharacterized protein</fullName>
    </submittedName>
</protein>
<sequence>MLLDHVVNRCDYSISRCLLRLLHFQDEKRALLIPKDVVRDSFYHFFMHFNHWQQISEKAFPQ</sequence>
<evidence type="ECO:0000313" key="1">
    <source>
        <dbReference type="EMBL" id="OAT73691.1"/>
    </source>
</evidence>
<dbReference type="AlphaFoldDB" id="A0A1B7KUE4"/>
<comment type="caution">
    <text evidence="1">The sequence shown here is derived from an EMBL/GenBank/DDBJ whole genome shotgun (WGS) entry which is preliminary data.</text>
</comment>
<reference evidence="2" key="1">
    <citation type="submission" date="2016-05" db="EMBL/GenBank/DDBJ databases">
        <authorList>
            <person name="Wang W."/>
            <person name="Zhu L."/>
        </authorList>
    </citation>
    <scope>NUCLEOTIDE SEQUENCE [LARGE SCALE GENOMIC DNA]</scope>
    <source>
        <strain evidence="2">W-2</strain>
    </source>
</reference>